<dbReference type="PRINTS" id="PR00413">
    <property type="entry name" value="HADHALOGNASE"/>
</dbReference>
<evidence type="ECO:0000313" key="1">
    <source>
        <dbReference type="EMBL" id="RRH76629.1"/>
    </source>
</evidence>
<organism evidence="1 2">
    <name type="scientific">Falsigemmobacter faecalis</name>
    <dbReference type="NCBI Taxonomy" id="2488730"/>
    <lineage>
        <taxon>Bacteria</taxon>
        <taxon>Pseudomonadati</taxon>
        <taxon>Pseudomonadota</taxon>
        <taxon>Alphaproteobacteria</taxon>
        <taxon>Rhodobacterales</taxon>
        <taxon>Paracoccaceae</taxon>
        <taxon>Falsigemmobacter</taxon>
    </lineage>
</organism>
<dbReference type="InterPro" id="IPR006439">
    <property type="entry name" value="HAD-SF_hydro_IA"/>
</dbReference>
<dbReference type="CDD" id="cd02603">
    <property type="entry name" value="HAD_sEH-N_like"/>
    <property type="match status" value="1"/>
</dbReference>
<dbReference type="InterPro" id="IPR023214">
    <property type="entry name" value="HAD_sf"/>
</dbReference>
<dbReference type="RefSeq" id="WP_124964016.1">
    <property type="nucleotide sequence ID" value="NZ_RRAZ01000006.1"/>
</dbReference>
<comment type="caution">
    <text evidence="1">The sequence shown here is derived from an EMBL/GenBank/DDBJ whole genome shotgun (WGS) entry which is preliminary data.</text>
</comment>
<dbReference type="SFLD" id="SFLDS00003">
    <property type="entry name" value="Haloacid_Dehalogenase"/>
    <property type="match status" value="1"/>
</dbReference>
<gene>
    <name evidence="1" type="ORF">EG244_05530</name>
</gene>
<dbReference type="Gene3D" id="3.40.50.1000">
    <property type="entry name" value="HAD superfamily/HAD-like"/>
    <property type="match status" value="1"/>
</dbReference>
<dbReference type="Pfam" id="PF00702">
    <property type="entry name" value="Hydrolase"/>
    <property type="match status" value="1"/>
</dbReference>
<dbReference type="SFLD" id="SFLDG01129">
    <property type="entry name" value="C1.5:_HAD__Beta-PGM__Phosphata"/>
    <property type="match status" value="1"/>
</dbReference>
<evidence type="ECO:0000313" key="2">
    <source>
        <dbReference type="Proteomes" id="UP000282125"/>
    </source>
</evidence>
<dbReference type="EMBL" id="RRAZ01000006">
    <property type="protein sequence ID" value="RRH76629.1"/>
    <property type="molecule type" value="Genomic_DNA"/>
</dbReference>
<keyword evidence="2" id="KW-1185">Reference proteome</keyword>
<sequence length="197" mass="21678">MNIIFDIGNVLIAWDLHRAFDDAYPEAAEFDAFLQRTGFYALNLRADQGTAFADLARAVSEPTDAALIRSYPARFARSIAAPVPGSWQILRDLKARGHRIHAITNWSQETWPEALRLHPDLASTFECLVISGREGLLKPDPAIFRLFCARADVAPQDCLFIDDLPANTAGAKAAGMDALPFTGAADLRRELTLRGLL</sequence>
<reference evidence="1 2" key="1">
    <citation type="submission" date="2018-11" db="EMBL/GenBank/DDBJ databases">
        <title>Gemmobacter sp. nov., YIM 102744-1 draft genome.</title>
        <authorList>
            <person name="Li G."/>
            <person name="Jiang Y."/>
        </authorList>
    </citation>
    <scope>NUCLEOTIDE SEQUENCE [LARGE SCALE GENOMIC DNA]</scope>
    <source>
        <strain evidence="1 2">YIM 102744-1</strain>
    </source>
</reference>
<proteinExistence type="predicted"/>
<protein>
    <submittedName>
        <fullName evidence="1">HAD family phosphatase</fullName>
    </submittedName>
</protein>
<dbReference type="OrthoDB" id="9807742at2"/>
<dbReference type="Proteomes" id="UP000282125">
    <property type="component" value="Unassembled WGS sequence"/>
</dbReference>
<dbReference type="AlphaFoldDB" id="A0A3P3DQY0"/>
<dbReference type="SUPFAM" id="SSF56784">
    <property type="entry name" value="HAD-like"/>
    <property type="match status" value="1"/>
</dbReference>
<dbReference type="PANTHER" id="PTHR43611">
    <property type="entry name" value="ALPHA-D-GLUCOSE 1-PHOSPHATE PHOSPHATASE"/>
    <property type="match status" value="1"/>
</dbReference>
<name>A0A3P3DQY0_9RHOB</name>
<dbReference type="PANTHER" id="PTHR43611:SF3">
    <property type="entry name" value="FLAVIN MONONUCLEOTIDE HYDROLASE 1, CHLOROPLATIC"/>
    <property type="match status" value="1"/>
</dbReference>
<dbReference type="NCBIfam" id="TIGR01509">
    <property type="entry name" value="HAD-SF-IA-v3"/>
    <property type="match status" value="1"/>
</dbReference>
<dbReference type="InterPro" id="IPR036412">
    <property type="entry name" value="HAD-like_sf"/>
</dbReference>
<accession>A0A3P3DQY0</accession>